<dbReference type="GO" id="GO:0005524">
    <property type="term" value="F:ATP binding"/>
    <property type="evidence" value="ECO:0007669"/>
    <property type="project" value="UniProtKB-UniRule"/>
</dbReference>
<keyword evidence="20" id="KW-1185">Reference proteome</keyword>
<evidence type="ECO:0000313" key="19">
    <source>
        <dbReference type="EMBL" id="TFD50565.1"/>
    </source>
</evidence>
<dbReference type="AlphaFoldDB" id="A0A4R9A1W6"/>
<dbReference type="PANTHER" id="PTHR11070:SF55">
    <property type="entry name" value="DNA 3'-5' HELICASE"/>
    <property type="match status" value="1"/>
</dbReference>
<keyword evidence="5 15" id="KW-0378">Hydrolase</keyword>
<comment type="catalytic activity">
    <reaction evidence="12">
        <text>Couples ATP hydrolysis with the unwinding of duplex DNA by translocating in the 3'-5' direction.</text>
        <dbReference type="EC" id="5.6.2.4"/>
    </reaction>
</comment>
<evidence type="ECO:0000313" key="20">
    <source>
        <dbReference type="Proteomes" id="UP000297447"/>
    </source>
</evidence>
<evidence type="ECO:0000256" key="9">
    <source>
        <dbReference type="ARBA" id="ARBA00023125"/>
    </source>
</evidence>
<feature type="region of interest" description="Disordered" evidence="16">
    <location>
        <begin position="1171"/>
        <end position="1193"/>
    </location>
</feature>
<dbReference type="Pfam" id="PF00580">
    <property type="entry name" value="UvrD-helicase"/>
    <property type="match status" value="1"/>
</dbReference>
<evidence type="ECO:0000256" key="14">
    <source>
        <dbReference type="ARBA" id="ARBA00048988"/>
    </source>
</evidence>
<dbReference type="Gene3D" id="1.10.486.10">
    <property type="entry name" value="PCRA, domain 4"/>
    <property type="match status" value="1"/>
</dbReference>
<evidence type="ECO:0000256" key="4">
    <source>
        <dbReference type="ARBA" id="ARBA00022763"/>
    </source>
</evidence>
<feature type="compositionally biased region" description="Polar residues" evidence="16">
    <location>
        <begin position="1184"/>
        <end position="1193"/>
    </location>
</feature>
<evidence type="ECO:0000256" key="8">
    <source>
        <dbReference type="ARBA" id="ARBA00022840"/>
    </source>
</evidence>
<dbReference type="RefSeq" id="WP_134519240.1">
    <property type="nucleotide sequence ID" value="NZ_SOHE01000041.1"/>
</dbReference>
<keyword evidence="6 15" id="KW-0347">Helicase</keyword>
<feature type="region of interest" description="Disordered" evidence="16">
    <location>
        <begin position="893"/>
        <end position="924"/>
    </location>
</feature>
<gene>
    <name evidence="19" type="ORF">E3T55_09165</name>
</gene>
<dbReference type="Pfam" id="PF13361">
    <property type="entry name" value="UvrD_C"/>
    <property type="match status" value="1"/>
</dbReference>
<evidence type="ECO:0000256" key="2">
    <source>
        <dbReference type="ARBA" id="ARBA00022722"/>
    </source>
</evidence>
<keyword evidence="3 15" id="KW-0547">Nucleotide-binding</keyword>
<evidence type="ECO:0000256" key="12">
    <source>
        <dbReference type="ARBA" id="ARBA00034617"/>
    </source>
</evidence>
<dbReference type="PROSITE" id="PS51217">
    <property type="entry name" value="UVRD_HELICASE_CTER"/>
    <property type="match status" value="1"/>
</dbReference>
<dbReference type="InterPro" id="IPR011604">
    <property type="entry name" value="PDDEXK-like_dom_sf"/>
</dbReference>
<dbReference type="PANTHER" id="PTHR11070">
    <property type="entry name" value="UVRD / RECB / PCRA DNA HELICASE FAMILY MEMBER"/>
    <property type="match status" value="1"/>
</dbReference>
<sequence length="1193" mass="128769">MTATVPQPISALTIAATLKMPPPTPEQQRVIEAPLTPTLVVAGAGSGKTETMANRVLWLLANGHARADQILGLTFTRKAAGELAERINKRIGELAAAGLLPVPAATELAADTFTRDSSDLFNTPVVSTYNSFASRLFSDNALLLGREPESVLLDENSAWLLARQVVITHGDGQLVPFGKKIDAVTDAVLALSRALAENPPAFVPGENPASRNVAGHDLAGLAAGFDYLVDLPYGSPRKKIPYASVTDSLAAVAPLPVLARLAASYGAEKHRLGLIEFSDQVALALQVCQKVQSVVDRYRDQYRIVLLDEYQDTSVLQTELLHTLFAHHPVMAVGDPHQSIYGWRGASSANLLGFSRSFAGLSNDEAPAMSLSYTWRNPVTVLGVANTLVAPLSDQLRAQPNGIQVDTLKTPPGKAQGTVEAAMVETIAEEARVVAAWFAARLPSSANHSSANQTSANQSSANGSDKTGAMLFRARREMDLFAEVLREHGVRAHVLGLGGLLSTPEVADVISVLRAVHDPAAGSELVRLLSGGRWRVGVRDLQALAGVAGWLATHDWAQKKVSDEVRARLRDSVVADDGRSLVDALDFVATAAPTHGQLLAFSETGRERLRNAGRQLAFFRSRAGLPLLDFVRLIEQELRLDIELVANETRGLENLYAFHDTVGAFLDSDEQGTLGSFLRWLTRAERNDDLGPRPEPGEPGAVQLLTIHGAKGLEWDFVAIPNLTAKSLPAPAREVTGWLRFGELPYPFRGDRSELPELRWGQHDTQLSYETEFLAFKDELAARHDAEERRLIYVATTRAQHSLLLTGSYWASGSTVRKPSPYLVELAEAGLIPALPEGSVDTDKPASADTLRETWPFDPLGTRRPVVEAAAALVTAARQAADAAKTDAAKTYAAKTDAAKTNAAPTDAAPTDAAPPAPAPRTAAGSEWAREVTLLLEERALRLAGGIDLQLPVRIPASRFKDYVDDAAAVSRGLARPMPQRPYRATRLGTLFHSWVEQRSGGLASGDRVDAGLFDLDDADLLEGDLLEGAGSDDPSREFEQLAVLQRTFEQSPWASRQPVDVEIEIHLVLAEQVFVCKLDAVYETPTGYQVVDWKTGRAPKNAADLELKQTQLALYRLAYARWKGIDPDIVDAVFYFVADDTIIAPDRLYSEDDLRAAWASVAVPEAGALSESFKASDPESESAKSLSVKSPS</sequence>
<feature type="compositionally biased region" description="Low complexity" evidence="16">
    <location>
        <begin position="893"/>
        <end position="912"/>
    </location>
</feature>
<comment type="catalytic activity">
    <reaction evidence="14">
        <text>ATP + H2O = ADP + phosphate + H(+)</text>
        <dbReference type="Rhea" id="RHEA:13065"/>
        <dbReference type="ChEBI" id="CHEBI:15377"/>
        <dbReference type="ChEBI" id="CHEBI:15378"/>
        <dbReference type="ChEBI" id="CHEBI:30616"/>
        <dbReference type="ChEBI" id="CHEBI:43474"/>
        <dbReference type="ChEBI" id="CHEBI:456216"/>
        <dbReference type="EC" id="5.6.2.4"/>
    </reaction>
</comment>
<evidence type="ECO:0000256" key="13">
    <source>
        <dbReference type="ARBA" id="ARBA00034808"/>
    </source>
</evidence>
<dbReference type="SUPFAM" id="SSF52540">
    <property type="entry name" value="P-loop containing nucleoside triphosphate hydrolases"/>
    <property type="match status" value="1"/>
</dbReference>
<dbReference type="PROSITE" id="PS51198">
    <property type="entry name" value="UVRD_HELICASE_ATP_BIND"/>
    <property type="match status" value="1"/>
</dbReference>
<protein>
    <recommendedName>
        <fullName evidence="13">DNA 3'-5' helicase</fullName>
        <ecNumber evidence="13">5.6.2.4</ecNumber>
    </recommendedName>
</protein>
<dbReference type="Proteomes" id="UP000297447">
    <property type="component" value="Unassembled WGS sequence"/>
</dbReference>
<dbReference type="EMBL" id="SOHE01000041">
    <property type="protein sequence ID" value="TFD50565.1"/>
    <property type="molecule type" value="Genomic_DNA"/>
</dbReference>
<dbReference type="Gene3D" id="1.10.10.160">
    <property type="match status" value="1"/>
</dbReference>
<dbReference type="GO" id="GO:0003677">
    <property type="term" value="F:DNA binding"/>
    <property type="evidence" value="ECO:0007669"/>
    <property type="project" value="UniProtKB-KW"/>
</dbReference>
<keyword evidence="4" id="KW-0227">DNA damage</keyword>
<feature type="binding site" evidence="15">
    <location>
        <begin position="42"/>
        <end position="49"/>
    </location>
    <ligand>
        <name>ATP</name>
        <dbReference type="ChEBI" id="CHEBI:30616"/>
    </ligand>
</feature>
<evidence type="ECO:0000256" key="3">
    <source>
        <dbReference type="ARBA" id="ARBA00022741"/>
    </source>
</evidence>
<keyword evidence="10" id="KW-0234">DNA repair</keyword>
<name>A0A4R9A1W6_9MICO</name>
<dbReference type="Gene3D" id="3.40.50.300">
    <property type="entry name" value="P-loop containing nucleotide triphosphate hydrolases"/>
    <property type="match status" value="3"/>
</dbReference>
<evidence type="ECO:0000256" key="6">
    <source>
        <dbReference type="ARBA" id="ARBA00022806"/>
    </source>
</evidence>
<dbReference type="InterPro" id="IPR013986">
    <property type="entry name" value="DExx_box_DNA_helicase_dom_sf"/>
</dbReference>
<feature type="domain" description="UvrD-like helicase ATP-binding" evidence="17">
    <location>
        <begin position="21"/>
        <end position="378"/>
    </location>
</feature>
<evidence type="ECO:0000259" key="18">
    <source>
        <dbReference type="PROSITE" id="PS51217"/>
    </source>
</evidence>
<dbReference type="EC" id="5.6.2.4" evidence="13"/>
<dbReference type="InterPro" id="IPR000212">
    <property type="entry name" value="DNA_helicase_UvrD/REP"/>
</dbReference>
<dbReference type="InterPro" id="IPR014016">
    <property type="entry name" value="UvrD-like_ATP-bd"/>
</dbReference>
<keyword evidence="7" id="KW-0269">Exonuclease</keyword>
<evidence type="ECO:0000256" key="10">
    <source>
        <dbReference type="ARBA" id="ARBA00023204"/>
    </source>
</evidence>
<dbReference type="OrthoDB" id="4812256at2"/>
<evidence type="ECO:0000256" key="16">
    <source>
        <dbReference type="SAM" id="MobiDB-lite"/>
    </source>
</evidence>
<keyword evidence="11" id="KW-0413">Isomerase</keyword>
<evidence type="ECO:0000256" key="7">
    <source>
        <dbReference type="ARBA" id="ARBA00022839"/>
    </source>
</evidence>
<comment type="similarity">
    <text evidence="1">Belongs to the helicase family. UvrD subfamily.</text>
</comment>
<comment type="caution">
    <text evidence="19">The sequence shown here is derived from an EMBL/GenBank/DDBJ whole genome shotgun (WGS) entry which is preliminary data.</text>
</comment>
<evidence type="ECO:0000256" key="1">
    <source>
        <dbReference type="ARBA" id="ARBA00009922"/>
    </source>
</evidence>
<dbReference type="GO" id="GO:0005829">
    <property type="term" value="C:cytosol"/>
    <property type="evidence" value="ECO:0007669"/>
    <property type="project" value="TreeGrafter"/>
</dbReference>
<proteinExistence type="inferred from homology"/>
<dbReference type="InterPro" id="IPR038726">
    <property type="entry name" value="PDDEXK_AddAB-type"/>
</dbReference>
<evidence type="ECO:0000256" key="15">
    <source>
        <dbReference type="PROSITE-ProRule" id="PRU00560"/>
    </source>
</evidence>
<dbReference type="GO" id="GO:0043138">
    <property type="term" value="F:3'-5' DNA helicase activity"/>
    <property type="evidence" value="ECO:0007669"/>
    <property type="project" value="UniProtKB-EC"/>
</dbReference>
<dbReference type="GO" id="GO:0033202">
    <property type="term" value="C:DNA helicase complex"/>
    <property type="evidence" value="ECO:0007669"/>
    <property type="project" value="TreeGrafter"/>
</dbReference>
<keyword evidence="2" id="KW-0540">Nuclease</keyword>
<dbReference type="Gene3D" id="3.90.320.10">
    <property type="match status" value="1"/>
</dbReference>
<dbReference type="GO" id="GO:0000725">
    <property type="term" value="P:recombinational repair"/>
    <property type="evidence" value="ECO:0007669"/>
    <property type="project" value="TreeGrafter"/>
</dbReference>
<feature type="domain" description="UvrD-like helicase C-terminal" evidence="18">
    <location>
        <begin position="387"/>
        <end position="712"/>
    </location>
</feature>
<dbReference type="GO" id="GO:0004527">
    <property type="term" value="F:exonuclease activity"/>
    <property type="evidence" value="ECO:0007669"/>
    <property type="project" value="UniProtKB-KW"/>
</dbReference>
<organism evidence="19 20">
    <name type="scientific">Cryobacterium frigoriphilum</name>
    <dbReference type="NCBI Taxonomy" id="1259150"/>
    <lineage>
        <taxon>Bacteria</taxon>
        <taxon>Bacillati</taxon>
        <taxon>Actinomycetota</taxon>
        <taxon>Actinomycetes</taxon>
        <taxon>Micrococcales</taxon>
        <taxon>Microbacteriaceae</taxon>
        <taxon>Cryobacterium</taxon>
    </lineage>
</organism>
<reference evidence="19 20" key="1">
    <citation type="submission" date="2019-03" db="EMBL/GenBank/DDBJ databases">
        <title>Genomics of glacier-inhabiting Cryobacterium strains.</title>
        <authorList>
            <person name="Liu Q."/>
            <person name="Xin Y.-H."/>
        </authorList>
    </citation>
    <scope>NUCLEOTIDE SEQUENCE [LARGE SCALE GENOMIC DNA]</scope>
    <source>
        <strain evidence="19 20">Hh14</strain>
    </source>
</reference>
<keyword evidence="9" id="KW-0238">DNA-binding</keyword>
<accession>A0A4R9A1W6</accession>
<evidence type="ECO:0000256" key="11">
    <source>
        <dbReference type="ARBA" id="ARBA00023235"/>
    </source>
</evidence>
<keyword evidence="8 15" id="KW-0067">ATP-binding</keyword>
<dbReference type="CDD" id="cd17932">
    <property type="entry name" value="DEXQc_UvrD"/>
    <property type="match status" value="1"/>
</dbReference>
<dbReference type="Pfam" id="PF12705">
    <property type="entry name" value="PDDEXK_1"/>
    <property type="match status" value="1"/>
</dbReference>
<evidence type="ECO:0000256" key="5">
    <source>
        <dbReference type="ARBA" id="ARBA00022801"/>
    </source>
</evidence>
<evidence type="ECO:0000259" key="17">
    <source>
        <dbReference type="PROSITE" id="PS51198"/>
    </source>
</evidence>
<dbReference type="InterPro" id="IPR027417">
    <property type="entry name" value="P-loop_NTPase"/>
</dbReference>
<dbReference type="InterPro" id="IPR014017">
    <property type="entry name" value="DNA_helicase_UvrD-like_C"/>
</dbReference>